<dbReference type="InterPro" id="IPR051122">
    <property type="entry name" value="SDR_DHRS6-like"/>
</dbReference>
<dbReference type="Pfam" id="PF00106">
    <property type="entry name" value="adh_short"/>
    <property type="match status" value="1"/>
</dbReference>
<dbReference type="PANTHER" id="PTHR43477">
    <property type="entry name" value="DIHYDROANTICAPSIN 7-DEHYDROGENASE"/>
    <property type="match status" value="1"/>
</dbReference>
<reference evidence="4" key="1">
    <citation type="journal article" date="2019" name="Int. J. Syst. Evol. Microbiol.">
        <title>The Global Catalogue of Microorganisms (GCM) 10K type strain sequencing project: providing services to taxonomists for standard genome sequencing and annotation.</title>
        <authorList>
            <consortium name="The Broad Institute Genomics Platform"/>
            <consortium name="The Broad Institute Genome Sequencing Center for Infectious Disease"/>
            <person name="Wu L."/>
            <person name="Ma J."/>
        </authorList>
    </citation>
    <scope>NUCLEOTIDE SEQUENCE [LARGE SCALE GENOMIC DNA]</scope>
    <source>
        <strain evidence="4">KCTC 42087</strain>
    </source>
</reference>
<dbReference type="Gene3D" id="3.40.50.720">
    <property type="entry name" value="NAD(P)-binding Rossmann-like Domain"/>
    <property type="match status" value="1"/>
</dbReference>
<evidence type="ECO:0000313" key="4">
    <source>
        <dbReference type="Proteomes" id="UP001596074"/>
    </source>
</evidence>
<evidence type="ECO:0000256" key="1">
    <source>
        <dbReference type="ARBA" id="ARBA00006484"/>
    </source>
</evidence>
<organism evidence="3 4">
    <name type="scientific">Actinomadura rugatobispora</name>
    <dbReference type="NCBI Taxonomy" id="1994"/>
    <lineage>
        <taxon>Bacteria</taxon>
        <taxon>Bacillati</taxon>
        <taxon>Actinomycetota</taxon>
        <taxon>Actinomycetes</taxon>
        <taxon>Streptosporangiales</taxon>
        <taxon>Thermomonosporaceae</taxon>
        <taxon>Actinomadura</taxon>
    </lineage>
</organism>
<sequence length="128" mass="12864">MSDHLAGKVIVITGAGSGFGKIIAEMTAARGAHAVGADIDADALTATIDGIRAAGHTAAGLPTDVTDKAQTDALARFGVVNHKAVMGLVGQRAAGYQEKTGRLVNGSLTAAETDPDSIGYFTVPKDCA</sequence>
<dbReference type="InterPro" id="IPR036291">
    <property type="entry name" value="NAD(P)-bd_dom_sf"/>
</dbReference>
<name>A0ABW0ZV12_9ACTN</name>
<protein>
    <submittedName>
        <fullName evidence="3">SDR family NAD(P)-dependent oxidoreductase</fullName>
    </submittedName>
</protein>
<dbReference type="Proteomes" id="UP001596074">
    <property type="component" value="Unassembled WGS sequence"/>
</dbReference>
<dbReference type="InterPro" id="IPR002347">
    <property type="entry name" value="SDR_fam"/>
</dbReference>
<dbReference type="EMBL" id="JBHSON010000013">
    <property type="protein sequence ID" value="MFC5746247.1"/>
    <property type="molecule type" value="Genomic_DNA"/>
</dbReference>
<accession>A0ABW0ZV12</accession>
<dbReference type="RefSeq" id="WP_378281871.1">
    <property type="nucleotide sequence ID" value="NZ_JBHSON010000013.1"/>
</dbReference>
<evidence type="ECO:0000313" key="3">
    <source>
        <dbReference type="EMBL" id="MFC5746247.1"/>
    </source>
</evidence>
<keyword evidence="4" id="KW-1185">Reference proteome</keyword>
<comment type="similarity">
    <text evidence="1">Belongs to the short-chain dehydrogenases/reductases (SDR) family.</text>
</comment>
<dbReference type="PANTHER" id="PTHR43477:SF1">
    <property type="entry name" value="DIHYDROANTICAPSIN 7-DEHYDROGENASE"/>
    <property type="match status" value="1"/>
</dbReference>
<gene>
    <name evidence="3" type="ORF">ACFPZN_11560</name>
</gene>
<evidence type="ECO:0000256" key="2">
    <source>
        <dbReference type="ARBA" id="ARBA00023002"/>
    </source>
</evidence>
<keyword evidence="2" id="KW-0560">Oxidoreductase</keyword>
<dbReference type="SUPFAM" id="SSF51735">
    <property type="entry name" value="NAD(P)-binding Rossmann-fold domains"/>
    <property type="match status" value="1"/>
</dbReference>
<proteinExistence type="inferred from homology"/>
<comment type="caution">
    <text evidence="3">The sequence shown here is derived from an EMBL/GenBank/DDBJ whole genome shotgun (WGS) entry which is preliminary data.</text>
</comment>